<name>A0ACB0K2S6_TRIPR</name>
<evidence type="ECO:0000313" key="2">
    <source>
        <dbReference type="Proteomes" id="UP001177021"/>
    </source>
</evidence>
<reference evidence="1" key="1">
    <citation type="submission" date="2023-10" db="EMBL/GenBank/DDBJ databases">
        <authorList>
            <person name="Rodriguez Cubillos JULIANA M."/>
            <person name="De Vega J."/>
        </authorList>
    </citation>
    <scope>NUCLEOTIDE SEQUENCE</scope>
</reference>
<protein>
    <submittedName>
        <fullName evidence="1">Uncharacterized protein</fullName>
    </submittedName>
</protein>
<gene>
    <name evidence="1" type="ORF">MILVUS5_LOCUS19225</name>
</gene>
<comment type="caution">
    <text evidence="1">The sequence shown here is derived from an EMBL/GenBank/DDBJ whole genome shotgun (WGS) entry which is preliminary data.</text>
</comment>
<evidence type="ECO:0000313" key="1">
    <source>
        <dbReference type="EMBL" id="CAJ2651615.1"/>
    </source>
</evidence>
<dbReference type="EMBL" id="CASHSV030000160">
    <property type="protein sequence ID" value="CAJ2651615.1"/>
    <property type="molecule type" value="Genomic_DNA"/>
</dbReference>
<keyword evidence="2" id="KW-1185">Reference proteome</keyword>
<sequence>MSSSQTPSPSKNDKTLPPQTTISPSYDSLPQQITVAYPLTTIFPEETTKRNKISAKKPTPKKNQTTSRDASASKTGKKSKSKSTLKAVHTMRELYLDNPATANVDANVEASNSSKMNLSLELDLTETLGVEKPRSAEKLGETSLETPNVAIDGIGANSKANLVSEMTVDENAGSGLDAANDATASAAHVDISTSVVPESPNSPVAPVHEEGTETIIPADVITQDKGKTASMPDTSEANVIDVESLQFKGTPRAGISRRLRSNTGKDIATPSEATKTKIGPKKRWSKVTVPSESKKKIVKRKTVSSSDSDYEEDQDAEASPEASPQKSAKRKRMAPNVPYVPIDNVSFHCVENVDRWKFVVKRRIAIERNLNEDFLKCQDIVNLIEEAGLMKTVSELGKCYDKLTREFLVNIPADCDDPLSPEYLKVYVRGKCVDFSPAIINEYLGRSDVPAPELKISMNEVCKTITGDKVRMWPRAGKLSAAKLTTKYALLNKIGAANWVPTTHSNSVATGLAKFIYAVGTSTDFDYGTHIFNATILHGSSTAVKMPIAFPTLICGIILSQHPDICTNSDVPVSRPSALTMDFRLLEGKHAADIAVASLKTPAVGMTKRQMIANLREVSNMLGEKKELVDGVIQALELEQSQANEDGVGPSHGASHDDDLAGGDTVEEEMASDESPSI</sequence>
<proteinExistence type="predicted"/>
<dbReference type="Proteomes" id="UP001177021">
    <property type="component" value="Unassembled WGS sequence"/>
</dbReference>
<accession>A0ACB0K2S6</accession>
<organism evidence="1 2">
    <name type="scientific">Trifolium pratense</name>
    <name type="common">Red clover</name>
    <dbReference type="NCBI Taxonomy" id="57577"/>
    <lineage>
        <taxon>Eukaryota</taxon>
        <taxon>Viridiplantae</taxon>
        <taxon>Streptophyta</taxon>
        <taxon>Embryophyta</taxon>
        <taxon>Tracheophyta</taxon>
        <taxon>Spermatophyta</taxon>
        <taxon>Magnoliopsida</taxon>
        <taxon>eudicotyledons</taxon>
        <taxon>Gunneridae</taxon>
        <taxon>Pentapetalae</taxon>
        <taxon>rosids</taxon>
        <taxon>fabids</taxon>
        <taxon>Fabales</taxon>
        <taxon>Fabaceae</taxon>
        <taxon>Papilionoideae</taxon>
        <taxon>50 kb inversion clade</taxon>
        <taxon>NPAAA clade</taxon>
        <taxon>Hologalegina</taxon>
        <taxon>IRL clade</taxon>
        <taxon>Trifolieae</taxon>
        <taxon>Trifolium</taxon>
    </lineage>
</organism>